<evidence type="ECO:0000313" key="3">
    <source>
        <dbReference type="Proteomes" id="UP000180194"/>
    </source>
</evidence>
<dbReference type="Gene3D" id="3.40.50.2020">
    <property type="match status" value="1"/>
</dbReference>
<evidence type="ECO:0000313" key="2">
    <source>
        <dbReference type="EMBL" id="OHX40714.1"/>
    </source>
</evidence>
<sequence>MFKAFFKNRQHAGELLFRKINKLADEKLMVVAIPNGGVEVVKPIYKNLKNSTFHLVISKKIPLIGAPYIGIGSISNNFEEVNHIRIDTLKLSQKIISQSRSITKRIIDHKEEIFSSHLLPNNSLYDKDVLLIDDGIASGFTIVAAIKEIKKLSPRRIIVAAPIIYAPTKKIINSMVSDLFYVEASNDKKFVVDKFYEDFDKVPDERVLNIINEM</sequence>
<dbReference type="Pfam" id="PF00156">
    <property type="entry name" value="Pribosyltran"/>
    <property type="match status" value="1"/>
</dbReference>
<feature type="domain" description="Phosphoribosyltransferase" evidence="1">
    <location>
        <begin position="116"/>
        <end position="168"/>
    </location>
</feature>
<dbReference type="RefSeq" id="WP_071160044.1">
    <property type="nucleotide sequence ID" value="NZ_MBRJ01000062.1"/>
</dbReference>
<dbReference type="Proteomes" id="UP000180194">
    <property type="component" value="Unassembled WGS sequence"/>
</dbReference>
<dbReference type="EMBL" id="MBRJ01000062">
    <property type="protein sequence ID" value="OHX40714.1"/>
    <property type="molecule type" value="Genomic_DNA"/>
</dbReference>
<keyword evidence="3" id="KW-1185">Reference proteome</keyword>
<dbReference type="InterPro" id="IPR029057">
    <property type="entry name" value="PRTase-like"/>
</dbReference>
<reference evidence="2 3" key="1">
    <citation type="submission" date="2016-07" db="EMBL/GenBank/DDBJ databases">
        <title>Bacillus oceanisediminis whole genome.</title>
        <authorList>
            <person name="Pal Y."/>
            <person name="Verma A."/>
            <person name="Mual P."/>
            <person name="Srinivasan K."/>
        </authorList>
    </citation>
    <scope>NUCLEOTIDE SEQUENCE [LARGE SCALE GENOMIC DNA]</scope>
    <source>
        <strain evidence="2 3">Bhandara28</strain>
    </source>
</reference>
<name>A0ABX3CJP5_9BACI</name>
<evidence type="ECO:0000259" key="1">
    <source>
        <dbReference type="Pfam" id="PF00156"/>
    </source>
</evidence>
<dbReference type="CDD" id="cd06223">
    <property type="entry name" value="PRTases_typeI"/>
    <property type="match status" value="1"/>
</dbReference>
<dbReference type="InterPro" id="IPR000836">
    <property type="entry name" value="PRTase_dom"/>
</dbReference>
<organism evidence="2 3">
    <name type="scientific">Cytobacillus oceanisediminis</name>
    <dbReference type="NCBI Taxonomy" id="665099"/>
    <lineage>
        <taxon>Bacteria</taxon>
        <taxon>Bacillati</taxon>
        <taxon>Bacillota</taxon>
        <taxon>Bacilli</taxon>
        <taxon>Bacillales</taxon>
        <taxon>Bacillaceae</taxon>
        <taxon>Cytobacillus</taxon>
    </lineage>
</organism>
<proteinExistence type="predicted"/>
<gene>
    <name evidence="2" type="ORF">BBV17_29125</name>
</gene>
<comment type="caution">
    <text evidence="2">The sequence shown here is derived from an EMBL/GenBank/DDBJ whole genome shotgun (WGS) entry which is preliminary data.</text>
</comment>
<accession>A0ABX3CJP5</accession>
<dbReference type="Gene3D" id="3.30.1310.20">
    <property type="entry name" value="PRTase-like"/>
    <property type="match status" value="1"/>
</dbReference>
<protein>
    <recommendedName>
        <fullName evidence="1">Phosphoribosyltransferase domain-containing protein</fullName>
    </recommendedName>
</protein>
<dbReference type="SUPFAM" id="SSF53271">
    <property type="entry name" value="PRTase-like"/>
    <property type="match status" value="1"/>
</dbReference>